<dbReference type="PANTHER" id="PTHR35910">
    <property type="entry name" value="2EXR DOMAIN-CONTAINING PROTEIN"/>
    <property type="match status" value="1"/>
</dbReference>
<evidence type="ECO:0000313" key="3">
    <source>
        <dbReference type="Proteomes" id="UP001433268"/>
    </source>
</evidence>
<dbReference type="InterPro" id="IPR045518">
    <property type="entry name" value="2EXR"/>
</dbReference>
<comment type="caution">
    <text evidence="2">The sequence shown here is derived from an EMBL/GenBank/DDBJ whole genome shotgun (WGS) entry which is preliminary data.</text>
</comment>
<protein>
    <recommendedName>
        <fullName evidence="1">2EXR domain-containing protein</fullName>
    </recommendedName>
</protein>
<dbReference type="EMBL" id="JAQQWN010000009">
    <property type="protein sequence ID" value="KAK8065099.1"/>
    <property type="molecule type" value="Genomic_DNA"/>
</dbReference>
<dbReference type="Pfam" id="PF20150">
    <property type="entry name" value="2EXR"/>
    <property type="match status" value="1"/>
</dbReference>
<name>A0ABR1V1N8_9PEZI</name>
<gene>
    <name evidence="2" type="ORF">PG997_011846</name>
</gene>
<proteinExistence type="predicted"/>
<dbReference type="PANTHER" id="PTHR35910:SF6">
    <property type="entry name" value="2EXR DOMAIN-CONTAINING PROTEIN"/>
    <property type="match status" value="1"/>
</dbReference>
<evidence type="ECO:0000259" key="1">
    <source>
        <dbReference type="Pfam" id="PF20150"/>
    </source>
</evidence>
<evidence type="ECO:0000313" key="2">
    <source>
        <dbReference type="EMBL" id="KAK8065099.1"/>
    </source>
</evidence>
<sequence length="237" mass="27509">MASFHLFPRLPLELRCQIWGLSIPPRYLEICDVRVWPPKDGVITRLHFYVRDIDLEEDEHSYIPTRTPPALQACHESRAYLEGAGGYVKALTGGSRPIYTWLNFDVDTFFTDYDLFPTWAEEGRRIRHLATEYPPIESCYLYMADWYLRCDPVSYYTRIVGPEYLGDTEMTTDNYDSVFRAACKDKIEGVGLSAAEKAEWQPRRWIHGEKCACEDRGILFALELWDTKIKASSTEDP</sequence>
<feature type="domain" description="2EXR" evidence="1">
    <location>
        <begin position="4"/>
        <end position="109"/>
    </location>
</feature>
<organism evidence="2 3">
    <name type="scientific">Apiospora hydei</name>
    <dbReference type="NCBI Taxonomy" id="1337664"/>
    <lineage>
        <taxon>Eukaryota</taxon>
        <taxon>Fungi</taxon>
        <taxon>Dikarya</taxon>
        <taxon>Ascomycota</taxon>
        <taxon>Pezizomycotina</taxon>
        <taxon>Sordariomycetes</taxon>
        <taxon>Xylariomycetidae</taxon>
        <taxon>Amphisphaeriales</taxon>
        <taxon>Apiosporaceae</taxon>
        <taxon>Apiospora</taxon>
    </lineage>
</organism>
<dbReference type="RefSeq" id="XP_066661853.1">
    <property type="nucleotide sequence ID" value="XM_066816161.1"/>
</dbReference>
<keyword evidence="3" id="KW-1185">Reference proteome</keyword>
<accession>A0ABR1V1N8</accession>
<dbReference type="GeneID" id="92049221"/>
<reference evidence="2 3" key="1">
    <citation type="submission" date="2023-01" db="EMBL/GenBank/DDBJ databases">
        <title>Analysis of 21 Apiospora genomes using comparative genomics revels a genus with tremendous synthesis potential of carbohydrate active enzymes and secondary metabolites.</title>
        <authorList>
            <person name="Sorensen T."/>
        </authorList>
    </citation>
    <scope>NUCLEOTIDE SEQUENCE [LARGE SCALE GENOMIC DNA]</scope>
    <source>
        <strain evidence="2 3">CBS 114990</strain>
    </source>
</reference>
<dbReference type="Proteomes" id="UP001433268">
    <property type="component" value="Unassembled WGS sequence"/>
</dbReference>